<dbReference type="NCBIfam" id="TIGR01933">
    <property type="entry name" value="hflK"/>
    <property type="match status" value="1"/>
</dbReference>
<comment type="similarity">
    <text evidence="2 6">Belongs to the band 7/mec-2 family. HflK subfamily.</text>
</comment>
<dbReference type="GO" id="GO:0006508">
    <property type="term" value="P:proteolysis"/>
    <property type="evidence" value="ECO:0007669"/>
    <property type="project" value="UniProtKB-KW"/>
</dbReference>
<comment type="caution">
    <text evidence="9">The sequence shown here is derived from an EMBL/GenBank/DDBJ whole genome shotgun (WGS) entry which is preliminary data.</text>
</comment>
<reference evidence="10" key="1">
    <citation type="journal article" date="2019" name="Int. J. Syst. Evol. Microbiol.">
        <title>The Global Catalogue of Microorganisms (GCM) 10K type strain sequencing project: providing services to taxonomists for standard genome sequencing and annotation.</title>
        <authorList>
            <consortium name="The Broad Institute Genomics Platform"/>
            <consortium name="The Broad Institute Genome Sequencing Center for Infectious Disease"/>
            <person name="Wu L."/>
            <person name="Ma J."/>
        </authorList>
    </citation>
    <scope>NUCLEOTIDE SEQUENCE [LARGE SCALE GENOMIC DNA]</scope>
    <source>
        <strain evidence="10">JCM 17666</strain>
    </source>
</reference>
<comment type="subcellular location">
    <subcellularLocation>
        <location evidence="1">Membrane</location>
        <topology evidence="1">Single-pass membrane protein</topology>
    </subcellularLocation>
</comment>
<evidence type="ECO:0000256" key="5">
    <source>
        <dbReference type="ARBA" id="ARBA00023136"/>
    </source>
</evidence>
<feature type="region of interest" description="Disordered" evidence="7">
    <location>
        <begin position="1"/>
        <end position="43"/>
    </location>
</feature>
<keyword evidence="10" id="KW-1185">Reference proteome</keyword>
<evidence type="ECO:0000256" key="3">
    <source>
        <dbReference type="ARBA" id="ARBA00022692"/>
    </source>
</evidence>
<proteinExistence type="inferred from homology"/>
<gene>
    <name evidence="9" type="primary">hflK</name>
    <name evidence="9" type="ORF">GCM10023144_29030</name>
</gene>
<feature type="region of interest" description="Disordered" evidence="7">
    <location>
        <begin position="59"/>
        <end position="79"/>
    </location>
</feature>
<dbReference type="Pfam" id="PF12221">
    <property type="entry name" value="HflK_N"/>
    <property type="match status" value="1"/>
</dbReference>
<dbReference type="SUPFAM" id="SSF117892">
    <property type="entry name" value="Band 7/SPFH domain"/>
    <property type="match status" value="1"/>
</dbReference>
<evidence type="ECO:0000259" key="8">
    <source>
        <dbReference type="SMART" id="SM00244"/>
    </source>
</evidence>
<evidence type="ECO:0000256" key="2">
    <source>
        <dbReference type="ARBA" id="ARBA00006971"/>
    </source>
</evidence>
<dbReference type="InterPro" id="IPR036013">
    <property type="entry name" value="Band_7/SPFH_dom_sf"/>
</dbReference>
<feature type="transmembrane region" description="Helical" evidence="6">
    <location>
        <begin position="82"/>
        <end position="105"/>
    </location>
</feature>
<feature type="domain" description="Band 7" evidence="8">
    <location>
        <begin position="100"/>
        <end position="275"/>
    </location>
</feature>
<evidence type="ECO:0000256" key="4">
    <source>
        <dbReference type="ARBA" id="ARBA00022989"/>
    </source>
</evidence>
<dbReference type="PANTHER" id="PTHR43327:SF2">
    <property type="entry name" value="MODULATOR OF FTSH PROTEASE HFLK"/>
    <property type="match status" value="1"/>
</dbReference>
<dbReference type="GO" id="GO:0008233">
    <property type="term" value="F:peptidase activity"/>
    <property type="evidence" value="ECO:0007669"/>
    <property type="project" value="UniProtKB-KW"/>
</dbReference>
<keyword evidence="4 6" id="KW-1133">Transmembrane helix</keyword>
<dbReference type="InterPro" id="IPR020980">
    <property type="entry name" value="Membrane_HflK_N"/>
</dbReference>
<sequence>MFNLNDSNWGRGSGSGNEPPRRPNDNNDGGRNNNNGGPPDLDELWRDFNRRLGALFGKRRGGGGLRGGGDGGRFPPSSPRRAGVGVGVVIAIVVALWLASGVYIVPEGQVAVVTQFGKYHETARPGIQWRLPYPIQSHDIVNQSQLRTIEVGFRNNSRSKVLQESLMLTDDENIVDIQFVVQYRLKENGARDYLFNNRGPDEAVKQAAETAMREVVGRKKMDFVLYEGRTEVASEVATLMQQIMDLYGTGVLISTVAIQNAQPPEQVQAAFDDAVKAGQDRERQINEGQAYANDVVPRASGAASRLLQEAEGYRQRVTENAEGDAARFRQVLDAYRKAPQVTRDRLYLETMQQIFSSTSKVLVDTRSGSNLLYLPLDKLMQQVSQESAAAARSSAAGAGHPSSSGGAAGSSLPQPLSGTPSSDANSLRDALRSRDRNAR</sequence>
<feature type="compositionally biased region" description="Low complexity" evidence="7">
    <location>
        <begin position="26"/>
        <end position="39"/>
    </location>
</feature>
<protein>
    <recommendedName>
        <fullName evidence="6">Protein HflK</fullName>
    </recommendedName>
</protein>
<evidence type="ECO:0000256" key="7">
    <source>
        <dbReference type="SAM" id="MobiDB-lite"/>
    </source>
</evidence>
<feature type="compositionally biased region" description="Polar residues" evidence="7">
    <location>
        <begin position="1"/>
        <end position="10"/>
    </location>
</feature>
<evidence type="ECO:0000256" key="1">
    <source>
        <dbReference type="ARBA" id="ARBA00004167"/>
    </source>
</evidence>
<keyword evidence="5 6" id="KW-0472">Membrane</keyword>
<dbReference type="SMART" id="SM00244">
    <property type="entry name" value="PHB"/>
    <property type="match status" value="1"/>
</dbReference>
<feature type="compositionally biased region" description="Polar residues" evidence="7">
    <location>
        <begin position="412"/>
        <end position="425"/>
    </location>
</feature>
<evidence type="ECO:0000313" key="10">
    <source>
        <dbReference type="Proteomes" id="UP001501671"/>
    </source>
</evidence>
<dbReference type="Gene3D" id="3.30.479.30">
    <property type="entry name" value="Band 7 domain"/>
    <property type="match status" value="1"/>
</dbReference>
<feature type="compositionally biased region" description="Gly residues" evidence="7">
    <location>
        <begin position="62"/>
        <end position="72"/>
    </location>
</feature>
<dbReference type="InterPro" id="IPR050710">
    <property type="entry name" value="Band7/mec-2_domain"/>
</dbReference>
<dbReference type="EMBL" id="BAABFO010000013">
    <property type="protein sequence ID" value="GAA4335555.1"/>
    <property type="molecule type" value="Genomic_DNA"/>
</dbReference>
<dbReference type="InterPro" id="IPR010201">
    <property type="entry name" value="HflK"/>
</dbReference>
<dbReference type="InterPro" id="IPR001107">
    <property type="entry name" value="Band_7"/>
</dbReference>
<dbReference type="CDD" id="cd03404">
    <property type="entry name" value="SPFH_HflK"/>
    <property type="match status" value="1"/>
</dbReference>
<comment type="function">
    <text evidence="6">HflC and HflK could encode or regulate a protease.</text>
</comment>
<accession>A0ABP8H7S3</accession>
<dbReference type="Proteomes" id="UP001501671">
    <property type="component" value="Unassembled WGS sequence"/>
</dbReference>
<feature type="compositionally biased region" description="Low complexity" evidence="7">
    <location>
        <begin position="389"/>
        <end position="411"/>
    </location>
</feature>
<keyword evidence="9" id="KW-0645">Protease</keyword>
<evidence type="ECO:0000313" key="9">
    <source>
        <dbReference type="EMBL" id="GAA4335555.1"/>
    </source>
</evidence>
<dbReference type="PANTHER" id="PTHR43327">
    <property type="entry name" value="STOMATIN-LIKE PROTEIN 2, MITOCHONDRIAL"/>
    <property type="match status" value="1"/>
</dbReference>
<keyword evidence="9" id="KW-0378">Hydrolase</keyword>
<organism evidence="9 10">
    <name type="scientific">Pigmentiphaga soli</name>
    <dbReference type="NCBI Taxonomy" id="1007095"/>
    <lineage>
        <taxon>Bacteria</taxon>
        <taxon>Pseudomonadati</taxon>
        <taxon>Pseudomonadota</taxon>
        <taxon>Betaproteobacteria</taxon>
        <taxon>Burkholderiales</taxon>
        <taxon>Alcaligenaceae</taxon>
        <taxon>Pigmentiphaga</taxon>
    </lineage>
</organism>
<dbReference type="Pfam" id="PF01145">
    <property type="entry name" value="Band_7"/>
    <property type="match status" value="1"/>
</dbReference>
<name>A0ABP8H7S3_9BURK</name>
<feature type="region of interest" description="Disordered" evidence="7">
    <location>
        <begin position="389"/>
        <end position="439"/>
    </location>
</feature>
<evidence type="ECO:0000256" key="6">
    <source>
        <dbReference type="RuleBase" id="RU364113"/>
    </source>
</evidence>
<keyword evidence="3 6" id="KW-0812">Transmembrane</keyword>
<comment type="subunit">
    <text evidence="6">HflC and HflK may interact to form a multimeric complex.</text>
</comment>
<feature type="compositionally biased region" description="Basic and acidic residues" evidence="7">
    <location>
        <begin position="429"/>
        <end position="439"/>
    </location>
</feature>